<dbReference type="PANTHER" id="PTHR19375">
    <property type="entry name" value="HEAT SHOCK PROTEIN 70KDA"/>
    <property type="match status" value="1"/>
</dbReference>
<dbReference type="Proteomes" id="UP000216444">
    <property type="component" value="Unassembled WGS sequence"/>
</dbReference>
<proteinExistence type="inferred from homology"/>
<dbReference type="Pfam" id="PF00012">
    <property type="entry name" value="HSP70"/>
    <property type="match status" value="1"/>
</dbReference>
<evidence type="ECO:0000256" key="3">
    <source>
        <dbReference type="ARBA" id="ARBA00022840"/>
    </source>
</evidence>
<dbReference type="PRINTS" id="PR00301">
    <property type="entry name" value="HEATSHOCK70"/>
</dbReference>
<evidence type="ECO:0000256" key="1">
    <source>
        <dbReference type="ARBA" id="ARBA00007381"/>
    </source>
</evidence>
<evidence type="ECO:0000256" key="4">
    <source>
        <dbReference type="ARBA" id="ARBA00023186"/>
    </source>
</evidence>
<comment type="caution">
    <text evidence="6">The sequence shown here is derived from an EMBL/GenBank/DDBJ whole genome shotgun (WGS) entry which is preliminary data.</text>
</comment>
<organism evidence="6 7">
    <name type="scientific">Bifidobacterium tissieri</name>
    <dbReference type="NCBI Taxonomy" id="1630162"/>
    <lineage>
        <taxon>Bacteria</taxon>
        <taxon>Bacillati</taxon>
        <taxon>Actinomycetota</taxon>
        <taxon>Actinomycetes</taxon>
        <taxon>Bifidobacteriales</taxon>
        <taxon>Bifidobacteriaceae</taxon>
        <taxon>Bifidobacterium</taxon>
    </lineage>
</organism>
<dbReference type="GO" id="GO:0005524">
    <property type="term" value="F:ATP binding"/>
    <property type="evidence" value="ECO:0007669"/>
    <property type="project" value="UniProtKB-KW"/>
</dbReference>
<dbReference type="FunFam" id="3.90.640.10:FF:000003">
    <property type="entry name" value="Molecular chaperone DnaK"/>
    <property type="match status" value="1"/>
</dbReference>
<reference evidence="6 7" key="1">
    <citation type="journal article" date="2017" name="BMC Genomics">
        <title>Comparative genomic and phylogenomic analyses of the Bifidobacteriaceae family.</title>
        <authorList>
            <person name="Lugli G.A."/>
            <person name="Milani C."/>
            <person name="Turroni F."/>
            <person name="Duranti S."/>
            <person name="Mancabelli L."/>
            <person name="Mangifesta M."/>
            <person name="Ferrario C."/>
            <person name="Modesto M."/>
            <person name="Mattarelli P."/>
            <person name="Jiri K."/>
            <person name="van Sinderen D."/>
            <person name="Ventura M."/>
        </authorList>
    </citation>
    <scope>NUCLEOTIDE SEQUENCE [LARGE SCALE GENOMIC DNA]</scope>
    <source>
        <strain evidence="6 7">DSM 100201</strain>
    </source>
</reference>
<dbReference type="Gene3D" id="3.90.640.10">
    <property type="entry name" value="Actin, Chain A, domain 4"/>
    <property type="match status" value="1"/>
</dbReference>
<dbReference type="InterPro" id="IPR013126">
    <property type="entry name" value="Hsp_70_fam"/>
</dbReference>
<dbReference type="InterPro" id="IPR029047">
    <property type="entry name" value="HSP70_peptide-bd_sf"/>
</dbReference>
<keyword evidence="4" id="KW-0143">Chaperone</keyword>
<comment type="similarity">
    <text evidence="1 5">Belongs to the heat shock protein 70 family.</text>
</comment>
<accession>A0A261FFW6</accession>
<evidence type="ECO:0000256" key="5">
    <source>
        <dbReference type="RuleBase" id="RU003322"/>
    </source>
</evidence>
<dbReference type="EMBL" id="MWWV01000005">
    <property type="protein sequence ID" value="OZG58070.1"/>
    <property type="molecule type" value="Genomic_DNA"/>
</dbReference>
<dbReference type="Gene3D" id="3.30.420.40">
    <property type="match status" value="2"/>
</dbReference>
<evidence type="ECO:0000313" key="6">
    <source>
        <dbReference type="EMBL" id="OZG58070.1"/>
    </source>
</evidence>
<keyword evidence="2 5" id="KW-0547">Nucleotide-binding</keyword>
<sequence>MKIGIDFGTSFSEAAAVDEELGTGTTVFKRQNDYAVPSVFYYGRERGVLTGKEAEKRAYGKESEQVVRAIKLQLLDEQGGIAARMIDGRQFSSVQITAAILKEVAKLAISVGAQNGFDDRIEGVVLSVPAKFTDMEKEIIRQAARLPLEEGGPGLNVIGLIKEPVAAALDHFRQSLNDDTRVLVYDLGGGTCDVAMVAADGSKDTRFDVLASEMERCGGRDWDNRLERYLIKECEREYGPLELSPMDRNRIRNAAEQVKWELSDKDTATSVLYLSNGETYEIDVTRAKFEEITRDLLERTMAKVDEVIAKVDGGQVQRIVCVGGSSNMPQVKAAMQRRFPNLPVIVEHPEYAVVSGAAYYAQHCNPNARDNSFLRDRAPLSYGVRAHEHMGSDRWIISNQIRKGMVLPATGVNTYVTHADGTEMRILVFETDENAETSEVYNSLSDKAILEVKFDFGVKMPRGTRVNVTMTLNTDGLLELEARDEHGHVTQGKTRISGDGFEFQV</sequence>
<gene>
    <name evidence="6" type="ORF">BTIS_0918</name>
</gene>
<evidence type="ECO:0000256" key="2">
    <source>
        <dbReference type="ARBA" id="ARBA00022741"/>
    </source>
</evidence>
<dbReference type="SUPFAM" id="SSF100920">
    <property type="entry name" value="Heat shock protein 70kD (HSP70), peptide-binding domain"/>
    <property type="match status" value="1"/>
</dbReference>
<dbReference type="RefSeq" id="WP_094663145.1">
    <property type="nucleotide sequence ID" value="NZ_MWWV01000005.1"/>
</dbReference>
<evidence type="ECO:0000313" key="7">
    <source>
        <dbReference type="Proteomes" id="UP000216444"/>
    </source>
</evidence>
<dbReference type="SUPFAM" id="SSF53067">
    <property type="entry name" value="Actin-like ATPase domain"/>
    <property type="match status" value="2"/>
</dbReference>
<keyword evidence="3 5" id="KW-0067">ATP-binding</keyword>
<dbReference type="InterPro" id="IPR043129">
    <property type="entry name" value="ATPase_NBD"/>
</dbReference>
<name>A0A261FFW6_9BIFI</name>
<dbReference type="AlphaFoldDB" id="A0A261FFW6"/>
<dbReference type="Gene3D" id="2.60.34.10">
    <property type="entry name" value="Substrate Binding Domain Of DNAk, Chain A, domain 1"/>
    <property type="match status" value="1"/>
</dbReference>
<dbReference type="GO" id="GO:0140662">
    <property type="term" value="F:ATP-dependent protein folding chaperone"/>
    <property type="evidence" value="ECO:0007669"/>
    <property type="project" value="InterPro"/>
</dbReference>
<protein>
    <submittedName>
        <fullName evidence="6">Molecular chaperone DnaK</fullName>
    </submittedName>
</protein>
<keyword evidence="7" id="KW-1185">Reference proteome</keyword>